<protein>
    <submittedName>
        <fullName evidence="1">Cytochrome C biosynthesis protein</fullName>
    </submittedName>
</protein>
<dbReference type="RefSeq" id="WP_275228129.1">
    <property type="nucleotide sequence ID" value="NZ_JARESE010000028.1"/>
</dbReference>
<reference evidence="1 2" key="1">
    <citation type="submission" date="2023-03" db="EMBL/GenBank/DDBJ databases">
        <title>NovoSphingobium album sp. nov. isolated from polycyclic aromatic hydrocarbons- and heavy-metal polluted soil.</title>
        <authorList>
            <person name="Liu Z."/>
            <person name="Wang K."/>
        </authorList>
    </citation>
    <scope>NUCLEOTIDE SEQUENCE [LARGE SCALE GENOMIC DNA]</scope>
    <source>
        <strain evidence="1 2">H3SJ31-1</strain>
    </source>
</reference>
<name>A0ABT5WPV6_9SPHN</name>
<keyword evidence="2" id="KW-1185">Reference proteome</keyword>
<evidence type="ECO:0000313" key="1">
    <source>
        <dbReference type="EMBL" id="MDE8652054.1"/>
    </source>
</evidence>
<proteinExistence type="predicted"/>
<organism evidence="1 2">
    <name type="scientific">Novosphingobium album</name>
    <name type="common">ex Liu et al. 2023</name>
    <dbReference type="NCBI Taxonomy" id="3031130"/>
    <lineage>
        <taxon>Bacteria</taxon>
        <taxon>Pseudomonadati</taxon>
        <taxon>Pseudomonadota</taxon>
        <taxon>Alphaproteobacteria</taxon>
        <taxon>Sphingomonadales</taxon>
        <taxon>Sphingomonadaceae</taxon>
        <taxon>Novosphingobium</taxon>
    </lineage>
</organism>
<accession>A0ABT5WPV6</accession>
<gene>
    <name evidence="1" type="ORF">PYV00_10015</name>
</gene>
<comment type="caution">
    <text evidence="1">The sequence shown here is derived from an EMBL/GenBank/DDBJ whole genome shotgun (WGS) entry which is preliminary data.</text>
</comment>
<dbReference type="SUPFAM" id="SSF48452">
    <property type="entry name" value="TPR-like"/>
    <property type="match status" value="1"/>
</dbReference>
<evidence type="ECO:0000313" key="2">
    <source>
        <dbReference type="Proteomes" id="UP001216253"/>
    </source>
</evidence>
<dbReference type="InterPro" id="IPR011990">
    <property type="entry name" value="TPR-like_helical_dom_sf"/>
</dbReference>
<dbReference type="Gene3D" id="1.25.40.10">
    <property type="entry name" value="Tetratricopeptide repeat domain"/>
    <property type="match status" value="1"/>
</dbReference>
<dbReference type="EMBL" id="JARESE010000028">
    <property type="protein sequence ID" value="MDE8652054.1"/>
    <property type="molecule type" value="Genomic_DNA"/>
</dbReference>
<sequence>MSWVLAFLLALAAFVVIAWVLKAPRSGWEAIGAALLFGIAGYGLQGSPGLEGAPKAAQETYAGDAAALVEARRKVDDSGIGPTDRLVVIADGLARNGHFADAAELLRGSVEENPKNGDAWLAMGNALVAHADGLLTPASLYAYRRAALAEPESPGPPLFLGLAMAQSGRFAEAKALWGDLLARAPADAPWRADLEEKLVRLDQFIAMQQQSGTVP</sequence>
<dbReference type="Proteomes" id="UP001216253">
    <property type="component" value="Unassembled WGS sequence"/>
</dbReference>